<dbReference type="SUPFAM" id="SSF51735">
    <property type="entry name" value="NAD(P)-binding Rossmann-fold domains"/>
    <property type="match status" value="1"/>
</dbReference>
<comment type="caution">
    <text evidence="12">The sequence shown here is derived from an EMBL/GenBank/DDBJ whole genome shotgun (WGS) entry which is preliminary data.</text>
</comment>
<evidence type="ECO:0000256" key="6">
    <source>
        <dbReference type="ARBA" id="ARBA00018569"/>
    </source>
</evidence>
<accession>A0A4R1NMS5</accession>
<comment type="cofactor">
    <cofactor evidence="2 10">
        <name>NAD(+)</name>
        <dbReference type="ChEBI" id="CHEBI:57540"/>
    </cofactor>
</comment>
<dbReference type="Pfam" id="PF01370">
    <property type="entry name" value="Epimerase"/>
    <property type="match status" value="1"/>
</dbReference>
<dbReference type="AlphaFoldDB" id="A0A4R1NMS5"/>
<comment type="similarity">
    <text evidence="4 10">Belongs to the NAD(P)-dependent epimerase/dehydratase family.</text>
</comment>
<dbReference type="Gene3D" id="3.90.25.10">
    <property type="entry name" value="UDP-galactose 4-epimerase, domain 1"/>
    <property type="match status" value="1"/>
</dbReference>
<comment type="pathway">
    <text evidence="3 10">Carbohydrate metabolism; galactose metabolism.</text>
</comment>
<dbReference type="PANTHER" id="PTHR43725:SF53">
    <property type="entry name" value="UDP-ARABINOSE 4-EPIMERASE 1"/>
    <property type="match status" value="1"/>
</dbReference>
<dbReference type="GO" id="GO:0033499">
    <property type="term" value="P:galactose catabolic process via UDP-galactose, Leloir pathway"/>
    <property type="evidence" value="ECO:0007669"/>
    <property type="project" value="TreeGrafter"/>
</dbReference>
<dbReference type="NCBIfam" id="TIGR01179">
    <property type="entry name" value="galE"/>
    <property type="match status" value="1"/>
</dbReference>
<evidence type="ECO:0000256" key="5">
    <source>
        <dbReference type="ARBA" id="ARBA00013189"/>
    </source>
</evidence>
<protein>
    <recommendedName>
        <fullName evidence="6 10">UDP-glucose 4-epimerase</fullName>
        <ecNumber evidence="5 10">5.1.3.2</ecNumber>
    </recommendedName>
</protein>
<name>A0A4R1NMS5_9RHOB</name>
<evidence type="ECO:0000313" key="13">
    <source>
        <dbReference type="Proteomes" id="UP000295673"/>
    </source>
</evidence>
<organism evidence="12 13">
    <name type="scientific">Shimia isoporae</name>
    <dbReference type="NCBI Taxonomy" id="647720"/>
    <lineage>
        <taxon>Bacteria</taxon>
        <taxon>Pseudomonadati</taxon>
        <taxon>Pseudomonadota</taxon>
        <taxon>Alphaproteobacteria</taxon>
        <taxon>Rhodobacterales</taxon>
        <taxon>Roseobacteraceae</taxon>
    </lineage>
</organism>
<dbReference type="UniPathway" id="UPA00214"/>
<dbReference type="GO" id="GO:0003978">
    <property type="term" value="F:UDP-glucose 4-epimerase activity"/>
    <property type="evidence" value="ECO:0007669"/>
    <property type="project" value="UniProtKB-UniRule"/>
</dbReference>
<dbReference type="EMBL" id="SMGR01000001">
    <property type="protein sequence ID" value="TCL09051.1"/>
    <property type="molecule type" value="Genomic_DNA"/>
</dbReference>
<proteinExistence type="inferred from homology"/>
<evidence type="ECO:0000259" key="11">
    <source>
        <dbReference type="Pfam" id="PF01370"/>
    </source>
</evidence>
<dbReference type="Proteomes" id="UP000295673">
    <property type="component" value="Unassembled WGS sequence"/>
</dbReference>
<evidence type="ECO:0000313" key="12">
    <source>
        <dbReference type="EMBL" id="TCL09051.1"/>
    </source>
</evidence>
<evidence type="ECO:0000256" key="8">
    <source>
        <dbReference type="ARBA" id="ARBA00023235"/>
    </source>
</evidence>
<dbReference type="InterPro" id="IPR005886">
    <property type="entry name" value="UDP_G4E"/>
</dbReference>
<comment type="subunit">
    <text evidence="10">Homodimer.</text>
</comment>
<evidence type="ECO:0000256" key="2">
    <source>
        <dbReference type="ARBA" id="ARBA00001911"/>
    </source>
</evidence>
<sequence>MSRVLVFGGAGYIGSHTCKNLSENGFTPVTFDNLSEGHKDHVKWGDLIVGDIRNQDELDKAVAKVRPSAAVHFAACAYVGESVRNPSQYYENNVRGSLNIIQTMHRAGNIPLIFSSSCATYGDPAADRISETTPQNPINPYGRTKLMTEHMLQDFSAAYGLRSVALRYFNAAGADPDGEIGESHREETHLIPRAILSGLGEIDDFYVFGTDYSTPDGTAVRDYIHVTDLARAHVAACKYLLDGGQTDQFNLGVGEGYSVKQIIETVKVHLDKPVPHHLRARRPGDPASLVADASKAQRVLGFEPLHSSLNEIVETATAWHRKQATHNPAEAELQSR</sequence>
<reference evidence="12 13" key="1">
    <citation type="submission" date="2019-03" db="EMBL/GenBank/DDBJ databases">
        <title>Genomic Encyclopedia of Archaeal and Bacterial Type Strains, Phase II (KMG-II): from individual species to whole genera.</title>
        <authorList>
            <person name="Goeker M."/>
        </authorList>
    </citation>
    <scope>NUCLEOTIDE SEQUENCE [LARGE SCALE GENOMIC DNA]</scope>
    <source>
        <strain evidence="12 13">DSM 26433</strain>
    </source>
</reference>
<dbReference type="RefSeq" id="WP_132859127.1">
    <property type="nucleotide sequence ID" value="NZ_SMGR01000001.1"/>
</dbReference>
<comment type="catalytic activity">
    <reaction evidence="1 10">
        <text>UDP-alpha-D-glucose = UDP-alpha-D-galactose</text>
        <dbReference type="Rhea" id="RHEA:22168"/>
        <dbReference type="ChEBI" id="CHEBI:58885"/>
        <dbReference type="ChEBI" id="CHEBI:66914"/>
        <dbReference type="EC" id="5.1.3.2"/>
    </reaction>
</comment>
<dbReference type="PANTHER" id="PTHR43725">
    <property type="entry name" value="UDP-GLUCOSE 4-EPIMERASE"/>
    <property type="match status" value="1"/>
</dbReference>
<keyword evidence="8 10" id="KW-0413">Isomerase</keyword>
<dbReference type="EC" id="5.1.3.2" evidence="5 10"/>
<dbReference type="OrthoDB" id="9801785at2"/>
<dbReference type="Gene3D" id="3.40.50.720">
    <property type="entry name" value="NAD(P)-binding Rossmann-like Domain"/>
    <property type="match status" value="1"/>
</dbReference>
<gene>
    <name evidence="12" type="ORF">BXY66_1094</name>
</gene>
<keyword evidence="7 10" id="KW-0520">NAD</keyword>
<feature type="domain" description="NAD-dependent epimerase/dehydratase" evidence="11">
    <location>
        <begin position="4"/>
        <end position="252"/>
    </location>
</feature>
<dbReference type="CDD" id="cd05247">
    <property type="entry name" value="UDP_G4E_1_SDR_e"/>
    <property type="match status" value="1"/>
</dbReference>
<evidence type="ECO:0000256" key="4">
    <source>
        <dbReference type="ARBA" id="ARBA00007637"/>
    </source>
</evidence>
<evidence type="ECO:0000256" key="9">
    <source>
        <dbReference type="ARBA" id="ARBA00023277"/>
    </source>
</evidence>
<evidence type="ECO:0000256" key="7">
    <source>
        <dbReference type="ARBA" id="ARBA00023027"/>
    </source>
</evidence>
<evidence type="ECO:0000256" key="10">
    <source>
        <dbReference type="RuleBase" id="RU366046"/>
    </source>
</evidence>
<keyword evidence="9 10" id="KW-0119">Carbohydrate metabolism</keyword>
<keyword evidence="13" id="KW-1185">Reference proteome</keyword>
<dbReference type="InterPro" id="IPR036291">
    <property type="entry name" value="NAD(P)-bd_dom_sf"/>
</dbReference>
<evidence type="ECO:0000256" key="3">
    <source>
        <dbReference type="ARBA" id="ARBA00004947"/>
    </source>
</evidence>
<dbReference type="InterPro" id="IPR001509">
    <property type="entry name" value="Epimerase_deHydtase"/>
</dbReference>
<evidence type="ECO:0000256" key="1">
    <source>
        <dbReference type="ARBA" id="ARBA00000083"/>
    </source>
</evidence>